<reference evidence="4 5" key="1">
    <citation type="submission" date="2022-09" db="EMBL/GenBank/DDBJ databases">
        <authorList>
            <person name="Han X.L."/>
            <person name="Wang Q."/>
            <person name="Lu T."/>
        </authorList>
    </citation>
    <scope>NUCLEOTIDE SEQUENCE [LARGE SCALE GENOMIC DNA]</scope>
    <source>
        <strain evidence="4 5">WQ 127069</strain>
    </source>
</reference>
<protein>
    <recommendedName>
        <fullName evidence="2">dTDP-4-dehydrorhamnose reductase</fullName>
        <ecNumber evidence="2">1.1.1.133</ecNumber>
    </recommendedName>
</protein>
<dbReference type="InterPro" id="IPR036291">
    <property type="entry name" value="NAD(P)-bd_dom_sf"/>
</dbReference>
<dbReference type="PANTHER" id="PTHR10491">
    <property type="entry name" value="DTDP-4-DEHYDRORHAMNOSE REDUCTASE"/>
    <property type="match status" value="1"/>
</dbReference>
<dbReference type="InterPro" id="IPR029903">
    <property type="entry name" value="RmlD-like-bd"/>
</dbReference>
<feature type="domain" description="RmlD-like substrate binding" evidence="3">
    <location>
        <begin position="1"/>
        <end position="278"/>
    </location>
</feature>
<name>A0ABT2US08_9BACL</name>
<dbReference type="Gene3D" id="3.40.50.720">
    <property type="entry name" value="NAD(P)-binding Rossmann-like Domain"/>
    <property type="match status" value="1"/>
</dbReference>
<dbReference type="SUPFAM" id="SSF51735">
    <property type="entry name" value="NAD(P)-binding Rossmann-fold domains"/>
    <property type="match status" value="1"/>
</dbReference>
<dbReference type="PANTHER" id="PTHR10491:SF4">
    <property type="entry name" value="METHIONINE ADENOSYLTRANSFERASE 2 SUBUNIT BETA"/>
    <property type="match status" value="1"/>
</dbReference>
<dbReference type="NCBIfam" id="TIGR01214">
    <property type="entry name" value="rmlD"/>
    <property type="match status" value="1"/>
</dbReference>
<dbReference type="Gene3D" id="3.90.25.10">
    <property type="entry name" value="UDP-galactose 4-epimerase, domain 1"/>
    <property type="match status" value="1"/>
</dbReference>
<organism evidence="4 5">
    <name type="scientific">Paenibacillus baimaensis</name>
    <dbReference type="NCBI Taxonomy" id="2982185"/>
    <lineage>
        <taxon>Bacteria</taxon>
        <taxon>Bacillati</taxon>
        <taxon>Bacillota</taxon>
        <taxon>Bacilli</taxon>
        <taxon>Bacillales</taxon>
        <taxon>Paenibacillaceae</taxon>
        <taxon>Paenibacillus</taxon>
    </lineage>
</organism>
<keyword evidence="5" id="KW-1185">Reference proteome</keyword>
<sequence>MKIVITGAGGQLGHDLIRALSPAHELLPLSREQLDVTDELAVKQQITACCPDVIIHAAAFTQVDLAETMLDKAYAINSTGTRNVALAAHHCAAKLVYISTDYVFDGTKTGSYTEMDRTNPLSVYGNSKLHGEKFVEMISQRYFIVRTSWLYGKHGSNFVTKVLSMADRQSRLTMVYDQTGSPTYTLDLARFVGELVETEKYGLYHVSNQGCCSRYEFAEAILQTANRTDISLEAVSASTFSLPALRPDNSAFDDLAIRQNGFSRMREWKLALQDCIQNDIQYVRSNEG</sequence>
<dbReference type="InterPro" id="IPR005913">
    <property type="entry name" value="dTDP_dehydrorham_reduct"/>
</dbReference>
<dbReference type="GO" id="GO:0008831">
    <property type="term" value="F:dTDP-4-dehydrorhamnose reductase activity"/>
    <property type="evidence" value="ECO:0007669"/>
    <property type="project" value="UniProtKB-EC"/>
</dbReference>
<evidence type="ECO:0000313" key="5">
    <source>
        <dbReference type="Proteomes" id="UP001652445"/>
    </source>
</evidence>
<dbReference type="EC" id="1.1.1.133" evidence="2"/>
<keyword evidence="2 4" id="KW-0560">Oxidoreductase</keyword>
<dbReference type="RefSeq" id="WP_076231997.1">
    <property type="nucleotide sequence ID" value="NZ_JAOQIO010000107.1"/>
</dbReference>
<gene>
    <name evidence="4" type="primary">rfbD</name>
    <name evidence="4" type="ORF">OB236_31130</name>
</gene>
<evidence type="ECO:0000259" key="3">
    <source>
        <dbReference type="Pfam" id="PF04321"/>
    </source>
</evidence>
<dbReference type="Proteomes" id="UP001652445">
    <property type="component" value="Unassembled WGS sequence"/>
</dbReference>
<evidence type="ECO:0000256" key="1">
    <source>
        <dbReference type="ARBA" id="ARBA00010944"/>
    </source>
</evidence>
<comment type="similarity">
    <text evidence="1 2">Belongs to the dTDP-4-dehydrorhamnose reductase family.</text>
</comment>
<evidence type="ECO:0000313" key="4">
    <source>
        <dbReference type="EMBL" id="MCU6796587.1"/>
    </source>
</evidence>
<keyword evidence="2" id="KW-0521">NADP</keyword>
<dbReference type="Pfam" id="PF04321">
    <property type="entry name" value="RmlD_sub_bind"/>
    <property type="match status" value="1"/>
</dbReference>
<dbReference type="CDD" id="cd05254">
    <property type="entry name" value="dTDP_HR_like_SDR_e"/>
    <property type="match status" value="1"/>
</dbReference>
<comment type="function">
    <text evidence="2">Catalyzes the reduction of dTDP-6-deoxy-L-lyxo-4-hexulose to yield dTDP-L-rhamnose.</text>
</comment>
<accession>A0ABT2US08</accession>
<proteinExistence type="inferred from homology"/>
<comment type="caution">
    <text evidence="4">The sequence shown here is derived from an EMBL/GenBank/DDBJ whole genome shotgun (WGS) entry which is preliminary data.</text>
</comment>
<comment type="pathway">
    <text evidence="2">Carbohydrate biosynthesis; dTDP-L-rhamnose biosynthesis.</text>
</comment>
<dbReference type="EMBL" id="JAOQIO010000107">
    <property type="protein sequence ID" value="MCU6796587.1"/>
    <property type="molecule type" value="Genomic_DNA"/>
</dbReference>
<evidence type="ECO:0000256" key="2">
    <source>
        <dbReference type="RuleBase" id="RU364082"/>
    </source>
</evidence>